<comment type="similarity">
    <text evidence="7">Belongs to the snRNP Sm proteins family.</text>
</comment>
<feature type="domain" description="Sm" evidence="8">
    <location>
        <begin position="13"/>
        <end position="84"/>
    </location>
</feature>
<proteinExistence type="inferred from homology"/>
<accession>A0A183TEH1</accession>
<dbReference type="PANTHER" id="PTHR15588:SF9">
    <property type="entry name" value="U6 SNRNA-ASSOCIATED SM-LIKE PROTEIN LSM8"/>
    <property type="match status" value="1"/>
</dbReference>
<protein>
    <recommendedName>
        <fullName evidence="7">U6 snRNA-associated Sm-like protein LSm8</fullName>
    </recommendedName>
</protein>
<dbReference type="GO" id="GO:0071011">
    <property type="term" value="C:precatalytic spliceosome"/>
    <property type="evidence" value="ECO:0007669"/>
    <property type="project" value="TreeGrafter"/>
</dbReference>
<dbReference type="AlphaFoldDB" id="A0A183TEH1"/>
<dbReference type="GO" id="GO:0005688">
    <property type="term" value="C:U6 snRNP"/>
    <property type="evidence" value="ECO:0007669"/>
    <property type="project" value="UniProtKB-UniRule"/>
</dbReference>
<keyword evidence="5 7" id="KW-0539">Nucleus</keyword>
<comment type="subcellular location">
    <subcellularLocation>
        <location evidence="1 7">Nucleus</location>
    </subcellularLocation>
</comment>
<keyword evidence="10" id="KW-1185">Reference proteome</keyword>
<dbReference type="Gene3D" id="2.30.30.100">
    <property type="match status" value="1"/>
</dbReference>
<evidence type="ECO:0000256" key="6">
    <source>
        <dbReference type="ARBA" id="ARBA00023274"/>
    </source>
</evidence>
<dbReference type="PANTHER" id="PTHR15588">
    <property type="entry name" value="LSM1"/>
    <property type="match status" value="1"/>
</dbReference>
<dbReference type="GO" id="GO:0003729">
    <property type="term" value="F:mRNA binding"/>
    <property type="evidence" value="ECO:0007669"/>
    <property type="project" value="TreeGrafter"/>
</dbReference>
<organism evidence="11">
    <name type="scientific">Schistocephalus solidus</name>
    <name type="common">Tapeworm</name>
    <dbReference type="NCBI Taxonomy" id="70667"/>
    <lineage>
        <taxon>Eukaryota</taxon>
        <taxon>Metazoa</taxon>
        <taxon>Spiralia</taxon>
        <taxon>Lophotrochozoa</taxon>
        <taxon>Platyhelminthes</taxon>
        <taxon>Cestoda</taxon>
        <taxon>Eucestoda</taxon>
        <taxon>Diphyllobothriidea</taxon>
        <taxon>Diphyllobothriidae</taxon>
        <taxon>Schistocephalus</taxon>
    </lineage>
</organism>
<dbReference type="OrthoDB" id="10263346at2759"/>
<evidence type="ECO:0000313" key="11">
    <source>
        <dbReference type="WBParaSite" id="SSLN_0001542801-mRNA-1"/>
    </source>
</evidence>
<evidence type="ECO:0000256" key="2">
    <source>
        <dbReference type="ARBA" id="ARBA00022728"/>
    </source>
</evidence>
<keyword evidence="7" id="KW-0507">mRNA processing</keyword>
<evidence type="ECO:0000256" key="3">
    <source>
        <dbReference type="ARBA" id="ARBA00022884"/>
    </source>
</evidence>
<evidence type="ECO:0000256" key="7">
    <source>
        <dbReference type="RuleBase" id="RU365048"/>
    </source>
</evidence>
<reference evidence="11" key="1">
    <citation type="submission" date="2016-06" db="UniProtKB">
        <authorList>
            <consortium name="WormBaseParasite"/>
        </authorList>
    </citation>
    <scope>IDENTIFICATION</scope>
</reference>
<dbReference type="InterPro" id="IPR001163">
    <property type="entry name" value="Sm_dom_euk/arc"/>
</dbReference>
<evidence type="ECO:0000256" key="5">
    <source>
        <dbReference type="ARBA" id="ARBA00023242"/>
    </source>
</evidence>
<comment type="function">
    <text evidence="7">Plays role in pre-mRNA splicing as component of the U4/U6-U5 tri-snRNP complex that is involved in spliceosome assembly, and as component of the precatalytic spliceosome (spliceosome B complex). The heptameric LSM2-8 complex binds specifically to the 3'-terminal U-tract of U6 snRNA.</text>
</comment>
<sequence length="101" mass="11556">MFCQRTEILLFLDTLNCFSKGLVNIITSDGRSIVGTLKGFDNVINLVVKDSHERVFSPVDGVERVPLGLFIIRVMGDICYSWRLFFKLPALHPKINFLWLP</sequence>
<keyword evidence="6 7" id="KW-0687">Ribonucleoprotein</keyword>
<dbReference type="Proteomes" id="UP000275846">
    <property type="component" value="Unassembled WGS sequence"/>
</dbReference>
<dbReference type="GO" id="GO:0046540">
    <property type="term" value="C:U4/U6 x U5 tri-snRNP complex"/>
    <property type="evidence" value="ECO:0007669"/>
    <property type="project" value="UniProtKB-UniRule"/>
</dbReference>
<reference evidence="9 10" key="2">
    <citation type="submission" date="2018-11" db="EMBL/GenBank/DDBJ databases">
        <authorList>
            <consortium name="Pathogen Informatics"/>
        </authorList>
    </citation>
    <scope>NUCLEOTIDE SEQUENCE [LARGE SCALE GENOMIC DNA]</scope>
    <source>
        <strain evidence="9 10">NST_G2</strain>
    </source>
</reference>
<keyword evidence="2 7" id="KW-0747">Spliceosome</keyword>
<dbReference type="InterPro" id="IPR010920">
    <property type="entry name" value="LSM_dom_sf"/>
</dbReference>
<dbReference type="WBParaSite" id="SSLN_0001542801-mRNA-1">
    <property type="protein sequence ID" value="SSLN_0001542801-mRNA-1"/>
    <property type="gene ID" value="SSLN_0001542801"/>
</dbReference>
<dbReference type="Pfam" id="PF01423">
    <property type="entry name" value="LSM"/>
    <property type="match status" value="1"/>
</dbReference>
<evidence type="ECO:0000256" key="4">
    <source>
        <dbReference type="ARBA" id="ARBA00023187"/>
    </source>
</evidence>
<dbReference type="EMBL" id="UYSU01039384">
    <property type="protein sequence ID" value="VDM01255.1"/>
    <property type="molecule type" value="Genomic_DNA"/>
</dbReference>
<comment type="subunit">
    <text evidence="7">LSm subunits form a heteromer with a doughnut shape.</text>
</comment>
<dbReference type="SMART" id="SM00651">
    <property type="entry name" value="Sm"/>
    <property type="match status" value="1"/>
</dbReference>
<evidence type="ECO:0000313" key="10">
    <source>
        <dbReference type="Proteomes" id="UP000275846"/>
    </source>
</evidence>
<dbReference type="SUPFAM" id="SSF50182">
    <property type="entry name" value="Sm-like ribonucleoproteins"/>
    <property type="match status" value="1"/>
</dbReference>
<dbReference type="InterPro" id="IPR034103">
    <property type="entry name" value="Lsm8"/>
</dbReference>
<dbReference type="GO" id="GO:0000398">
    <property type="term" value="P:mRNA splicing, via spliceosome"/>
    <property type="evidence" value="ECO:0007669"/>
    <property type="project" value="UniProtKB-UniRule"/>
</dbReference>
<evidence type="ECO:0000313" key="9">
    <source>
        <dbReference type="EMBL" id="VDM01255.1"/>
    </source>
</evidence>
<dbReference type="STRING" id="70667.A0A183TEH1"/>
<gene>
    <name evidence="7" type="primary">LSM8</name>
    <name evidence="9" type="ORF">SSLN_LOCUS14869</name>
</gene>
<keyword evidence="4 7" id="KW-0508">mRNA splicing</keyword>
<keyword evidence="3 7" id="KW-0694">RNA-binding</keyword>
<dbReference type="CDD" id="cd01727">
    <property type="entry name" value="LSm8"/>
    <property type="match status" value="1"/>
</dbReference>
<name>A0A183TEH1_SCHSO</name>
<dbReference type="InterPro" id="IPR044642">
    <property type="entry name" value="PTHR15588"/>
</dbReference>
<evidence type="ECO:0000256" key="1">
    <source>
        <dbReference type="ARBA" id="ARBA00004123"/>
    </source>
</evidence>
<evidence type="ECO:0000259" key="8">
    <source>
        <dbReference type="SMART" id="SM00651"/>
    </source>
</evidence>